<dbReference type="InterPro" id="IPR000160">
    <property type="entry name" value="GGDEF_dom"/>
</dbReference>
<feature type="transmembrane region" description="Helical" evidence="5">
    <location>
        <begin position="367"/>
        <end position="386"/>
    </location>
</feature>
<dbReference type="EC" id="2.7.7.65" evidence="2"/>
<dbReference type="SMART" id="SM00267">
    <property type="entry name" value="GGDEF"/>
    <property type="match status" value="1"/>
</dbReference>
<dbReference type="EMBL" id="CP022684">
    <property type="protein sequence ID" value="AUM14411.1"/>
    <property type="molecule type" value="Genomic_DNA"/>
</dbReference>
<evidence type="ECO:0000256" key="5">
    <source>
        <dbReference type="SAM" id="Phobius"/>
    </source>
</evidence>
<dbReference type="Gene3D" id="3.30.70.270">
    <property type="match status" value="1"/>
</dbReference>
<dbReference type="Pfam" id="PF07696">
    <property type="entry name" value="7TMR-DISMED2"/>
    <property type="match status" value="1"/>
</dbReference>
<evidence type="ECO:0000256" key="1">
    <source>
        <dbReference type="ARBA" id="ARBA00001946"/>
    </source>
</evidence>
<dbReference type="GO" id="GO:0052621">
    <property type="term" value="F:diguanylate cyclase activity"/>
    <property type="evidence" value="ECO:0007669"/>
    <property type="project" value="UniProtKB-EC"/>
</dbReference>
<evidence type="ECO:0000256" key="4">
    <source>
        <dbReference type="SAM" id="Coils"/>
    </source>
</evidence>
<sequence>MMYLILRPVVLGVMFLLLPCIAMAGQATEFRVWPSHGVLLDTTGELSVHDILSEKAEWATMQNTHSAQHGYQTQPAWFRFTISASTDKPEQMYLELGTPFLDYVDFYFVQVTPQGKNILMHSVAGDQQTFLSNVFGHRFPVFPFEVAQTGDYQVYLRVQSSSALIFPMNFHVTNGFFAEEFKAQAFYGLFFGMMAVLAFYNGYVWLFMRDRAYLYNMAFILSAMLYQASISGFGSQYLWGQGSFLNDKGYGIGILATIFFAGRFAVRFIDLRNRLPALAKFTDITVSIFGLLLLPVVVLPENQILPVIYVMELLICLYAIGALLHQCMTGNYWARYLMAGWSVLITGTLFFVASQMGWIAHNVLIEYIHAAGLALGNVMVTSALAARMQRERSEKNKAMKKVLDLAQEVTELTREKEQIAASARDELDRRVDQKTRDLSIMLEQLKTSNEKLEHATLTDALTGVGNRRYLDNMFPEMIKQCQQTRTSLGVLVIDADHFKRINDEFGHIMGDECLKKIAVILQRFSRRNLDVLVRYGGEEFILLLPATDEGGVLKVAESIRHHIQYASFWCNDQRIPVTVSIGMHAGVPAAHVTAESLLVKADEALYQAKKNGRNRVELYRARYESANA</sequence>
<dbReference type="PROSITE" id="PS50887">
    <property type="entry name" value="GGDEF"/>
    <property type="match status" value="1"/>
</dbReference>
<keyword evidence="5" id="KW-0472">Membrane</keyword>
<dbReference type="PANTHER" id="PTHR45138:SF9">
    <property type="entry name" value="DIGUANYLATE CYCLASE DGCM-RELATED"/>
    <property type="match status" value="1"/>
</dbReference>
<keyword evidence="4" id="KW-0175">Coiled coil</keyword>
<dbReference type="Proteomes" id="UP000235116">
    <property type="component" value="Chromosome"/>
</dbReference>
<dbReference type="InterPro" id="IPR043128">
    <property type="entry name" value="Rev_trsase/Diguanyl_cyclase"/>
</dbReference>
<dbReference type="FunFam" id="3.30.70.270:FF:000001">
    <property type="entry name" value="Diguanylate cyclase domain protein"/>
    <property type="match status" value="1"/>
</dbReference>
<dbReference type="InterPro" id="IPR011623">
    <property type="entry name" value="7TMR_DISM_rcpt_extracell_dom1"/>
</dbReference>
<dbReference type="GO" id="GO:1902201">
    <property type="term" value="P:negative regulation of bacterial-type flagellum-dependent cell motility"/>
    <property type="evidence" value="ECO:0007669"/>
    <property type="project" value="TreeGrafter"/>
</dbReference>
<keyword evidence="5" id="KW-1133">Transmembrane helix</keyword>
<feature type="transmembrane region" description="Helical" evidence="5">
    <location>
        <begin position="281"/>
        <end position="298"/>
    </location>
</feature>
<reference evidence="8" key="1">
    <citation type="submission" date="2017-08" db="EMBL/GenBank/DDBJ databases">
        <title>Direct submision.</title>
        <authorList>
            <person name="Kim S.-J."/>
            <person name="Rhee S.-K."/>
        </authorList>
    </citation>
    <scope>NUCLEOTIDE SEQUENCE [LARGE SCALE GENOMIC DNA]</scope>
    <source>
        <strain evidence="8">GI5</strain>
    </source>
</reference>
<protein>
    <recommendedName>
        <fullName evidence="2">diguanylate cyclase</fullName>
        <ecNumber evidence="2">2.7.7.65</ecNumber>
    </recommendedName>
</protein>
<organism evidence="7 8">
    <name type="scientific">Ketobacter alkanivorans</name>
    <dbReference type="NCBI Taxonomy" id="1917421"/>
    <lineage>
        <taxon>Bacteria</taxon>
        <taxon>Pseudomonadati</taxon>
        <taxon>Pseudomonadota</taxon>
        <taxon>Gammaproteobacteria</taxon>
        <taxon>Pseudomonadales</taxon>
        <taxon>Ketobacteraceae</taxon>
        <taxon>Ketobacter</taxon>
    </lineage>
</organism>
<dbReference type="InterPro" id="IPR029787">
    <property type="entry name" value="Nucleotide_cyclase"/>
</dbReference>
<keyword evidence="8" id="KW-1185">Reference proteome</keyword>
<dbReference type="KEGG" id="kak:Kalk_19135"/>
<name>A0A2K9LQK2_9GAMM</name>
<dbReference type="GO" id="GO:0043709">
    <property type="term" value="P:cell adhesion involved in single-species biofilm formation"/>
    <property type="evidence" value="ECO:0007669"/>
    <property type="project" value="TreeGrafter"/>
</dbReference>
<accession>A0A2K9LQK2</accession>
<dbReference type="InterPro" id="IPR011622">
    <property type="entry name" value="7TMR_DISM_rcpt_extracell_dom2"/>
</dbReference>
<feature type="transmembrane region" description="Helical" evidence="5">
    <location>
        <begin position="213"/>
        <end position="230"/>
    </location>
</feature>
<evidence type="ECO:0000259" key="6">
    <source>
        <dbReference type="PROSITE" id="PS50887"/>
    </source>
</evidence>
<evidence type="ECO:0000256" key="3">
    <source>
        <dbReference type="ARBA" id="ARBA00034247"/>
    </source>
</evidence>
<feature type="coiled-coil region" evidence="4">
    <location>
        <begin position="388"/>
        <end position="444"/>
    </location>
</feature>
<dbReference type="AlphaFoldDB" id="A0A2K9LQK2"/>
<comment type="cofactor">
    <cofactor evidence="1">
        <name>Mg(2+)</name>
        <dbReference type="ChEBI" id="CHEBI:18420"/>
    </cofactor>
</comment>
<dbReference type="Gene3D" id="2.60.40.2380">
    <property type="match status" value="1"/>
</dbReference>
<feature type="domain" description="GGDEF" evidence="6">
    <location>
        <begin position="486"/>
        <end position="621"/>
    </location>
</feature>
<dbReference type="GO" id="GO:0005886">
    <property type="term" value="C:plasma membrane"/>
    <property type="evidence" value="ECO:0007669"/>
    <property type="project" value="TreeGrafter"/>
</dbReference>
<dbReference type="OrthoDB" id="5289013at2"/>
<dbReference type="NCBIfam" id="TIGR00254">
    <property type="entry name" value="GGDEF"/>
    <property type="match status" value="1"/>
</dbReference>
<feature type="transmembrane region" description="Helical" evidence="5">
    <location>
        <begin position="336"/>
        <end position="361"/>
    </location>
</feature>
<feature type="transmembrane region" description="Helical" evidence="5">
    <location>
        <begin position="185"/>
        <end position="206"/>
    </location>
</feature>
<dbReference type="SUPFAM" id="SSF55073">
    <property type="entry name" value="Nucleotide cyclase"/>
    <property type="match status" value="1"/>
</dbReference>
<dbReference type="PANTHER" id="PTHR45138">
    <property type="entry name" value="REGULATORY COMPONENTS OF SENSORY TRANSDUCTION SYSTEM"/>
    <property type="match status" value="1"/>
</dbReference>
<evidence type="ECO:0000313" key="8">
    <source>
        <dbReference type="Proteomes" id="UP000235116"/>
    </source>
</evidence>
<dbReference type="CDD" id="cd01949">
    <property type="entry name" value="GGDEF"/>
    <property type="match status" value="1"/>
</dbReference>
<dbReference type="InterPro" id="IPR050469">
    <property type="entry name" value="Diguanylate_Cyclase"/>
</dbReference>
<feature type="transmembrane region" description="Helical" evidence="5">
    <location>
        <begin position="250"/>
        <end position="269"/>
    </location>
</feature>
<dbReference type="Pfam" id="PF00990">
    <property type="entry name" value="GGDEF"/>
    <property type="match status" value="1"/>
</dbReference>
<feature type="transmembrane region" description="Helical" evidence="5">
    <location>
        <begin position="304"/>
        <end position="324"/>
    </location>
</feature>
<proteinExistence type="predicted"/>
<evidence type="ECO:0000256" key="2">
    <source>
        <dbReference type="ARBA" id="ARBA00012528"/>
    </source>
</evidence>
<comment type="catalytic activity">
    <reaction evidence="3">
        <text>2 GTP = 3',3'-c-di-GMP + 2 diphosphate</text>
        <dbReference type="Rhea" id="RHEA:24898"/>
        <dbReference type="ChEBI" id="CHEBI:33019"/>
        <dbReference type="ChEBI" id="CHEBI:37565"/>
        <dbReference type="ChEBI" id="CHEBI:58805"/>
        <dbReference type="EC" id="2.7.7.65"/>
    </reaction>
</comment>
<keyword evidence="5" id="KW-0812">Transmembrane</keyword>
<dbReference type="RefSeq" id="WP_101895785.1">
    <property type="nucleotide sequence ID" value="NZ_CP022684.1"/>
</dbReference>
<gene>
    <name evidence="7" type="ORF">Kalk_19135</name>
</gene>
<dbReference type="Pfam" id="PF07695">
    <property type="entry name" value="7TMR-DISM_7TM"/>
    <property type="match status" value="1"/>
</dbReference>
<evidence type="ECO:0000313" key="7">
    <source>
        <dbReference type="EMBL" id="AUM14411.1"/>
    </source>
</evidence>